<dbReference type="EMBL" id="ACVC01000053">
    <property type="protein sequence ID" value="EFO64981.1"/>
    <property type="molecule type" value="Genomic_DNA"/>
</dbReference>
<comment type="caution">
    <text evidence="2">The sequence shown here is derived from an EMBL/GenBank/DDBJ whole genome shotgun (WGS) entry which is preliminary data.</text>
</comment>
<proteinExistence type="predicted"/>
<feature type="compositionally biased region" description="Polar residues" evidence="1">
    <location>
        <begin position="23"/>
        <end position="36"/>
    </location>
</feature>
<organism evidence="2 3">
    <name type="scientific">Giardia intestinalis (strain P15)</name>
    <name type="common">Giardia lamblia</name>
    <dbReference type="NCBI Taxonomy" id="658858"/>
    <lineage>
        <taxon>Eukaryota</taxon>
        <taxon>Metamonada</taxon>
        <taxon>Diplomonadida</taxon>
        <taxon>Hexamitidae</taxon>
        <taxon>Giardiinae</taxon>
        <taxon>Giardia</taxon>
    </lineage>
</organism>
<evidence type="ECO:0000313" key="3">
    <source>
        <dbReference type="Proteomes" id="UP000008974"/>
    </source>
</evidence>
<dbReference type="Proteomes" id="UP000008974">
    <property type="component" value="Unassembled WGS sequence"/>
</dbReference>
<name>E1EXR0_GIAIA</name>
<dbReference type="VEuPathDB" id="GiardiaDB:GLP15_370"/>
<feature type="compositionally biased region" description="Polar residues" evidence="1">
    <location>
        <begin position="228"/>
        <end position="256"/>
    </location>
</feature>
<feature type="region of interest" description="Disordered" evidence="1">
    <location>
        <begin position="228"/>
        <end position="298"/>
    </location>
</feature>
<gene>
    <name evidence="2" type="ORF">GLP15_370</name>
</gene>
<sequence>MVPPVDTSTSETKFIPVLKKSDPSTPSNSQVGSQPNSKKRETSRYVIAVSISPGDAPVYLTTSASQSAYVRSGSRTLEMSTDEKIRRINLGRSMDFIVRSHDPPKFEYLPRTPGPEVPEYLLDHQDEGSVTRKELLLGAVNFLTAKKTATKTSCIKVVMFHGSSPIRTIQVDKELCNLITTDKKKFPTTYKEYHIDLKGSTTEPLSLRGALLELIHLIASSIGQSASVATRSPSTHSSTDGATSSPSDRNGETMSTPEEAVDSTLSDKRRSLPCACPSTCQDQTPPRDAHLVPGSDAAELPEPKKSILSLLLQLPLFEAFSENLVSEVSVGLLRIVYMGLLRKINNKGETVLLHLEDVGDKAMLDGLLPTGVQSVVVVTYGSQPGPFEPYPEYKLLYVPPSSVQTDQSPAERPVRLTGADPDRAPWLPRGIVAGPRMTTPARAGQRMLHCTRKRPLWPQVRCLPQR</sequence>
<feature type="compositionally biased region" description="Polar residues" evidence="1">
    <location>
        <begin position="1"/>
        <end position="12"/>
    </location>
</feature>
<evidence type="ECO:0000313" key="2">
    <source>
        <dbReference type="EMBL" id="EFO64981.1"/>
    </source>
</evidence>
<reference evidence="2 3" key="1">
    <citation type="journal article" date="2010" name="BMC Genomics">
        <title>Genome analysis and comparative genomics of a Giardia intestinalis assemblage E isolate.</title>
        <authorList>
            <person name="Jerlstrom-Hultqvist J."/>
            <person name="Franzen O."/>
            <person name="Ankarklev J."/>
            <person name="Xu F."/>
            <person name="Nohynkova E."/>
            <person name="Andersson J.O."/>
            <person name="Svard S.G."/>
            <person name="Andersson B."/>
        </authorList>
    </citation>
    <scope>NUCLEOTIDE SEQUENCE [LARGE SCALE GENOMIC DNA]</scope>
    <source>
        <strain evidence="2 3">P15</strain>
    </source>
</reference>
<accession>E1EXR0</accession>
<feature type="region of interest" description="Disordered" evidence="1">
    <location>
        <begin position="1"/>
        <end position="42"/>
    </location>
</feature>
<evidence type="ECO:0000256" key="1">
    <source>
        <dbReference type="SAM" id="MobiDB-lite"/>
    </source>
</evidence>
<dbReference type="AlphaFoldDB" id="E1EXR0"/>
<protein>
    <submittedName>
        <fullName evidence="2">Uncharacterized protein</fullName>
    </submittedName>
</protein>